<keyword evidence="2" id="KW-1185">Reference proteome</keyword>
<evidence type="ECO:0000313" key="1">
    <source>
        <dbReference type="EMBL" id="TCV96113.1"/>
    </source>
</evidence>
<protein>
    <submittedName>
        <fullName evidence="1">Uncharacterized protein</fullName>
    </submittedName>
</protein>
<sequence length="51" mass="5602">MRCNASLRIGAANVSIRFYASSAFARRRALADIGESLDYCIGIRHPFSSLP</sequence>
<comment type="caution">
    <text evidence="1">The sequence shown here is derived from an EMBL/GenBank/DDBJ whole genome shotgun (WGS) entry which is preliminary data.</text>
</comment>
<evidence type="ECO:0000313" key="2">
    <source>
        <dbReference type="Proteomes" id="UP000295645"/>
    </source>
</evidence>
<dbReference type="EMBL" id="SMCS01000002">
    <property type="protein sequence ID" value="TCV96113.1"/>
    <property type="molecule type" value="Genomic_DNA"/>
</dbReference>
<name>A0A4R3YXR6_9GAMM</name>
<dbReference type="AlphaFoldDB" id="A0A4R3YXR6"/>
<accession>A0A4R3YXR6</accession>
<gene>
    <name evidence="1" type="ORF">EC912_102462</name>
</gene>
<proteinExistence type="predicted"/>
<organism evidence="1 2">
    <name type="scientific">Luteibacter rhizovicinus</name>
    <dbReference type="NCBI Taxonomy" id="242606"/>
    <lineage>
        <taxon>Bacteria</taxon>
        <taxon>Pseudomonadati</taxon>
        <taxon>Pseudomonadota</taxon>
        <taxon>Gammaproteobacteria</taxon>
        <taxon>Lysobacterales</taxon>
        <taxon>Rhodanobacteraceae</taxon>
        <taxon>Luteibacter</taxon>
    </lineage>
</organism>
<reference evidence="1 2" key="1">
    <citation type="submission" date="2019-03" db="EMBL/GenBank/DDBJ databases">
        <title>Above-ground endophytic microbial communities from plants in different locations in the United States.</title>
        <authorList>
            <person name="Frank C."/>
        </authorList>
    </citation>
    <scope>NUCLEOTIDE SEQUENCE [LARGE SCALE GENOMIC DNA]</scope>
    <source>
        <strain evidence="1 2">LP_13_YM</strain>
    </source>
</reference>
<dbReference type="Proteomes" id="UP000295645">
    <property type="component" value="Unassembled WGS sequence"/>
</dbReference>